<evidence type="ECO:0000313" key="1">
    <source>
        <dbReference type="EMBL" id="KRG14416.1"/>
    </source>
</evidence>
<dbReference type="EMBL" id="LGPB01000063">
    <property type="protein sequence ID" value="KRG14416.1"/>
    <property type="molecule type" value="Genomic_DNA"/>
</dbReference>
<protein>
    <recommendedName>
        <fullName evidence="5">Nucleotidyltransferase family protein</fullName>
    </recommendedName>
</protein>
<accession>A0A0Q9Y073</accession>
<keyword evidence="4" id="KW-1185">Reference proteome</keyword>
<gene>
    <name evidence="2" type="ORF">ABB05_13945</name>
    <name evidence="1" type="ORF">ACA29_06030</name>
</gene>
<dbReference type="Proteomes" id="UP000053881">
    <property type="component" value="Unassembled WGS sequence"/>
</dbReference>
<dbReference type="PANTHER" id="PTHR39166:SF1">
    <property type="entry name" value="BLL1166 PROTEIN"/>
    <property type="match status" value="1"/>
</dbReference>
<dbReference type="Proteomes" id="UP000077881">
    <property type="component" value="Unassembled WGS sequence"/>
</dbReference>
<evidence type="ECO:0008006" key="5">
    <source>
        <dbReference type="Google" id="ProtNLM"/>
    </source>
</evidence>
<dbReference type="EMBL" id="LDJR01000054">
    <property type="protein sequence ID" value="OAK69073.1"/>
    <property type="molecule type" value="Genomic_DNA"/>
</dbReference>
<dbReference type="PANTHER" id="PTHR39166">
    <property type="entry name" value="BLL1166 PROTEIN"/>
    <property type="match status" value="1"/>
</dbReference>
<evidence type="ECO:0000313" key="4">
    <source>
        <dbReference type="Proteomes" id="UP000077881"/>
    </source>
</evidence>
<dbReference type="Pfam" id="PF06042">
    <property type="entry name" value="NTP_transf_6"/>
    <property type="match status" value="1"/>
</dbReference>
<dbReference type="InterPro" id="IPR009267">
    <property type="entry name" value="NTP_transf_6"/>
</dbReference>
<dbReference type="RefSeq" id="WP_057984438.1">
    <property type="nucleotide sequence ID" value="NZ_JAGGKH010000005.1"/>
</dbReference>
<name>A0A0Q9Y073_9BACI</name>
<reference evidence="2 4" key="1">
    <citation type="submission" date="2015-05" db="EMBL/GenBank/DDBJ databases">
        <title>Comparison of genome.</title>
        <authorList>
            <person name="Zheng Z."/>
            <person name="Sun M."/>
        </authorList>
    </citation>
    <scope>NUCLEOTIDE SEQUENCE [LARGE SCALE GENOMIC DNA]</scope>
    <source>
        <strain evidence="2 4">G25-74</strain>
    </source>
</reference>
<sequence>MLVTKEDVINCIQQDEWMMGILKDVQTLNLPDWWICAGFVRSKIWDQLHNYPVRTPLADIDVVYFDPSEVDKQTEKEFEKRLAILSPHLPWSVKNQARMHEVSGMTPYISSVDGIKRFPETVTALGVKLDEKEKVVLTAPWGVRDVLKMEIRPTKYYIKDSGREVIYAQRIASKNWLKTWPLVKIYGVNGKLVGE</sequence>
<dbReference type="OrthoDB" id="1901124at2"/>
<reference evidence="1 3" key="2">
    <citation type="submission" date="2015-06" db="EMBL/GenBank/DDBJ databases">
        <title>Genome sequencing project of Bacillus galactosidilyticus PL133.</title>
        <authorList>
            <person name="Gaiero J."/>
            <person name="Nicol R."/>
            <person name="Habash M."/>
        </authorList>
    </citation>
    <scope>NUCLEOTIDE SEQUENCE [LARGE SCALE GENOMIC DNA]</scope>
    <source>
        <strain evidence="1 3">PL133</strain>
    </source>
</reference>
<organism evidence="1 3">
    <name type="scientific">Lederbergia galactosidilytica</name>
    <dbReference type="NCBI Taxonomy" id="217031"/>
    <lineage>
        <taxon>Bacteria</taxon>
        <taxon>Bacillati</taxon>
        <taxon>Bacillota</taxon>
        <taxon>Bacilli</taxon>
        <taxon>Bacillales</taxon>
        <taxon>Bacillaceae</taxon>
        <taxon>Lederbergia</taxon>
    </lineage>
</organism>
<proteinExistence type="predicted"/>
<evidence type="ECO:0000313" key="3">
    <source>
        <dbReference type="Proteomes" id="UP000053881"/>
    </source>
</evidence>
<evidence type="ECO:0000313" key="2">
    <source>
        <dbReference type="EMBL" id="OAK69073.1"/>
    </source>
</evidence>
<dbReference type="STRING" id="217031.ABB05_13945"/>
<dbReference type="PATRIC" id="fig|217031.4.peg.2020"/>
<dbReference type="AlphaFoldDB" id="A0A0Q9Y073"/>
<comment type="caution">
    <text evidence="1">The sequence shown here is derived from an EMBL/GenBank/DDBJ whole genome shotgun (WGS) entry which is preliminary data.</text>
</comment>